<proteinExistence type="predicted"/>
<keyword evidence="2" id="KW-1185">Reference proteome</keyword>
<gene>
    <name evidence="1" type="ORF">NUW58_g2557</name>
</gene>
<name>A0ACC1PEX8_9PEZI</name>
<protein>
    <submittedName>
        <fullName evidence="1">Uncharacterized protein</fullName>
    </submittedName>
</protein>
<dbReference type="EMBL" id="JAPDGR010000340">
    <property type="protein sequence ID" value="KAJ2991313.1"/>
    <property type="molecule type" value="Genomic_DNA"/>
</dbReference>
<organism evidence="1 2">
    <name type="scientific">Xylaria curta</name>
    <dbReference type="NCBI Taxonomy" id="42375"/>
    <lineage>
        <taxon>Eukaryota</taxon>
        <taxon>Fungi</taxon>
        <taxon>Dikarya</taxon>
        <taxon>Ascomycota</taxon>
        <taxon>Pezizomycotina</taxon>
        <taxon>Sordariomycetes</taxon>
        <taxon>Xylariomycetidae</taxon>
        <taxon>Xylariales</taxon>
        <taxon>Xylariaceae</taxon>
        <taxon>Xylaria</taxon>
    </lineage>
</organism>
<dbReference type="Proteomes" id="UP001143856">
    <property type="component" value="Unassembled WGS sequence"/>
</dbReference>
<reference evidence="1" key="1">
    <citation type="submission" date="2022-10" db="EMBL/GenBank/DDBJ databases">
        <title>Genome Sequence of Xylaria curta.</title>
        <authorList>
            <person name="Buettner E."/>
        </authorList>
    </citation>
    <scope>NUCLEOTIDE SEQUENCE</scope>
    <source>
        <strain evidence="1">Babe10</strain>
    </source>
</reference>
<sequence length="637" mass="71028">MSTKAVHTQPRSPWGFFHLCNLWKWEIGACLLVLLSPIIAVATLHAHAGHPLPQWPFGLSVNVLLAAYSTVVKANITFITASCIGQLGWCWFVRGRPLYDFVQYDRASRGAWGSLRLLWTQRFRQPLTTLAGTVLVLSMFFDTSFQLLISQNDCSSLLKGTQATLARTNSYDGITRPQIKDEIWAAAESGIYGYGHSSEAVCATGNCTFSAPYGTIGYCSSCRDSSADITVETSRDPWNTHNESTSWITECRSKQIIKTTVPSQFMTGVDHLSVIHNTSWYCGSSRDDLELAIMSANTDRVTQRIVVTILAGKTSYSDKHRDITTNLPLEDCENLDSANSWRCRGYGAATCTLQPCVQILNATVEMGRTTEHIIASTGLMDWSPYAGQSVNFRADIGIVDTDCLAKNQKEQLITRGYQIGNGVRWLAYNTMQEKGHDVNETDHLTRELLSQKCLYLISARSPLGWFHGGRFFGVTKGYGYGTTAGPNDVSNTTLDIFTGSQFLQYIYDSGHIDFDRIESTFANISKSLTTYIRTHGNETYSEPATGEVFHYSTCLQVNWPWIAFPSVLVFLNLALFAMTVYSSFVQGTPVWTTFLLPWVIFASGTPPERDFDQMLELSKEIKVRVHPKDNSNIHVSP</sequence>
<accession>A0ACC1PEX8</accession>
<evidence type="ECO:0000313" key="1">
    <source>
        <dbReference type="EMBL" id="KAJ2991313.1"/>
    </source>
</evidence>
<comment type="caution">
    <text evidence="1">The sequence shown here is derived from an EMBL/GenBank/DDBJ whole genome shotgun (WGS) entry which is preliminary data.</text>
</comment>
<evidence type="ECO:0000313" key="2">
    <source>
        <dbReference type="Proteomes" id="UP001143856"/>
    </source>
</evidence>